<name>A0A072UVP4_MEDTR</name>
<sequence length="103" mass="11885">MAKKCHETKAFRVPRQTMDVQQRRISTQEGLCRDINLSIFNCGKCGHRCPLDELCFFGMCGYGMGSSPFLVKPSKRMRPKPPQIPWIPSYHYPPPPIDPKEEF</sequence>
<comment type="similarity">
    <text evidence="1">Belongs to the STIG1 family.</text>
</comment>
<dbReference type="EMBL" id="CM001219">
    <property type="protein sequence ID" value="KEH33864.1"/>
    <property type="molecule type" value="Genomic_DNA"/>
</dbReference>
<gene>
    <name evidence="3" type="ordered locus">MTR_3g053010</name>
</gene>
<accession>A0A072UVP4</accession>
<dbReference type="HOGENOM" id="CLU_2267742_0_0_1"/>
<evidence type="ECO:0000256" key="2">
    <source>
        <dbReference type="ARBA" id="ARBA00022729"/>
    </source>
</evidence>
<reference evidence="3 5" key="2">
    <citation type="journal article" date="2014" name="BMC Genomics">
        <title>An improved genome release (version Mt4.0) for the model legume Medicago truncatula.</title>
        <authorList>
            <person name="Tang H."/>
            <person name="Krishnakumar V."/>
            <person name="Bidwell S."/>
            <person name="Rosen B."/>
            <person name="Chan A."/>
            <person name="Zhou S."/>
            <person name="Gentzbittel L."/>
            <person name="Childs K.L."/>
            <person name="Yandell M."/>
            <person name="Gundlach H."/>
            <person name="Mayer K.F."/>
            <person name="Schwartz D.C."/>
            <person name="Town C.D."/>
        </authorList>
    </citation>
    <scope>GENOME REANNOTATION</scope>
    <source>
        <strain evidence="3">A17</strain>
        <strain evidence="4 5">cv. Jemalong A17</strain>
    </source>
</reference>
<reference evidence="3 5" key="1">
    <citation type="journal article" date="2011" name="Nature">
        <title>The Medicago genome provides insight into the evolution of rhizobial symbioses.</title>
        <authorList>
            <person name="Young N.D."/>
            <person name="Debelle F."/>
            <person name="Oldroyd G.E."/>
            <person name="Geurts R."/>
            <person name="Cannon S.B."/>
            <person name="Udvardi M.K."/>
            <person name="Benedito V.A."/>
            <person name="Mayer K.F."/>
            <person name="Gouzy J."/>
            <person name="Schoof H."/>
            <person name="Van de Peer Y."/>
            <person name="Proost S."/>
            <person name="Cook D.R."/>
            <person name="Meyers B.C."/>
            <person name="Spannagl M."/>
            <person name="Cheung F."/>
            <person name="De Mita S."/>
            <person name="Krishnakumar V."/>
            <person name="Gundlach H."/>
            <person name="Zhou S."/>
            <person name="Mudge J."/>
            <person name="Bharti A.K."/>
            <person name="Murray J.D."/>
            <person name="Naoumkina M.A."/>
            <person name="Rosen B."/>
            <person name="Silverstein K.A."/>
            <person name="Tang H."/>
            <person name="Rombauts S."/>
            <person name="Zhao P.X."/>
            <person name="Zhou P."/>
            <person name="Barbe V."/>
            <person name="Bardou P."/>
            <person name="Bechner M."/>
            <person name="Bellec A."/>
            <person name="Berger A."/>
            <person name="Berges H."/>
            <person name="Bidwell S."/>
            <person name="Bisseling T."/>
            <person name="Choisne N."/>
            <person name="Couloux A."/>
            <person name="Denny R."/>
            <person name="Deshpande S."/>
            <person name="Dai X."/>
            <person name="Doyle J.J."/>
            <person name="Dudez A.M."/>
            <person name="Farmer A.D."/>
            <person name="Fouteau S."/>
            <person name="Franken C."/>
            <person name="Gibelin C."/>
            <person name="Gish J."/>
            <person name="Goldstein S."/>
            <person name="Gonzalez A.J."/>
            <person name="Green P.J."/>
            <person name="Hallab A."/>
            <person name="Hartog M."/>
            <person name="Hua A."/>
            <person name="Humphray S.J."/>
            <person name="Jeong D.H."/>
            <person name="Jing Y."/>
            <person name="Jocker A."/>
            <person name="Kenton S.M."/>
            <person name="Kim D.J."/>
            <person name="Klee K."/>
            <person name="Lai H."/>
            <person name="Lang C."/>
            <person name="Lin S."/>
            <person name="Macmil S.L."/>
            <person name="Magdelenat G."/>
            <person name="Matthews L."/>
            <person name="McCorrison J."/>
            <person name="Monaghan E.L."/>
            <person name="Mun J.H."/>
            <person name="Najar F.Z."/>
            <person name="Nicholson C."/>
            <person name="Noirot C."/>
            <person name="O'Bleness M."/>
            <person name="Paule C.R."/>
            <person name="Poulain J."/>
            <person name="Prion F."/>
            <person name="Qin B."/>
            <person name="Qu C."/>
            <person name="Retzel E.F."/>
            <person name="Riddle C."/>
            <person name="Sallet E."/>
            <person name="Samain S."/>
            <person name="Samson N."/>
            <person name="Sanders I."/>
            <person name="Saurat O."/>
            <person name="Scarpelli C."/>
            <person name="Schiex T."/>
            <person name="Segurens B."/>
            <person name="Severin A.J."/>
            <person name="Sherrier D.J."/>
            <person name="Shi R."/>
            <person name="Sims S."/>
            <person name="Singer S.R."/>
            <person name="Sinharoy S."/>
            <person name="Sterck L."/>
            <person name="Viollet A."/>
            <person name="Wang B.B."/>
            <person name="Wang K."/>
            <person name="Wang M."/>
            <person name="Wang X."/>
            <person name="Warfsmann J."/>
            <person name="Weissenbach J."/>
            <person name="White D.D."/>
            <person name="White J.D."/>
            <person name="Wiley G.B."/>
            <person name="Wincker P."/>
            <person name="Xing Y."/>
            <person name="Yang L."/>
            <person name="Yao Z."/>
            <person name="Ying F."/>
            <person name="Zhai J."/>
            <person name="Zhou L."/>
            <person name="Zuber A."/>
            <person name="Denarie J."/>
            <person name="Dixon R.A."/>
            <person name="May G.D."/>
            <person name="Schwartz D.C."/>
            <person name="Rogers J."/>
            <person name="Quetier F."/>
            <person name="Town C.D."/>
            <person name="Roe B.A."/>
        </authorList>
    </citation>
    <scope>NUCLEOTIDE SEQUENCE [LARGE SCALE GENOMIC DNA]</scope>
    <source>
        <strain evidence="3">A17</strain>
        <strain evidence="4 5">cv. Jemalong A17</strain>
    </source>
</reference>
<dbReference type="AlphaFoldDB" id="A0A072UVP4"/>
<dbReference type="Pfam" id="PF04885">
    <property type="entry name" value="Stig1"/>
    <property type="match status" value="1"/>
</dbReference>
<evidence type="ECO:0000313" key="3">
    <source>
        <dbReference type="EMBL" id="KEH33864.1"/>
    </source>
</evidence>
<dbReference type="InterPro" id="IPR006969">
    <property type="entry name" value="Stig-like"/>
</dbReference>
<protein>
    <submittedName>
        <fullName evidence="3">Stigma-specific Stig1 family protein</fullName>
    </submittedName>
</protein>
<keyword evidence="5" id="KW-1185">Reference proteome</keyword>
<evidence type="ECO:0000256" key="1">
    <source>
        <dbReference type="ARBA" id="ARBA00006010"/>
    </source>
</evidence>
<reference evidence="4" key="3">
    <citation type="submission" date="2015-04" db="UniProtKB">
        <authorList>
            <consortium name="EnsemblPlants"/>
        </authorList>
    </citation>
    <scope>IDENTIFICATION</scope>
    <source>
        <strain evidence="4">cv. Jemalong A17</strain>
    </source>
</reference>
<keyword evidence="2" id="KW-0732">Signal</keyword>
<evidence type="ECO:0000313" key="4">
    <source>
        <dbReference type="EnsemblPlants" id="KEH33864"/>
    </source>
</evidence>
<evidence type="ECO:0000313" key="5">
    <source>
        <dbReference type="Proteomes" id="UP000002051"/>
    </source>
</evidence>
<proteinExistence type="inferred from homology"/>
<dbReference type="EnsemblPlants" id="KEH33864">
    <property type="protein sequence ID" value="KEH33864"/>
    <property type="gene ID" value="MTR_3g053010"/>
</dbReference>
<dbReference type="Proteomes" id="UP000002051">
    <property type="component" value="Chromosome 3"/>
</dbReference>
<organism evidence="3 5">
    <name type="scientific">Medicago truncatula</name>
    <name type="common">Barrel medic</name>
    <name type="synonym">Medicago tribuloides</name>
    <dbReference type="NCBI Taxonomy" id="3880"/>
    <lineage>
        <taxon>Eukaryota</taxon>
        <taxon>Viridiplantae</taxon>
        <taxon>Streptophyta</taxon>
        <taxon>Embryophyta</taxon>
        <taxon>Tracheophyta</taxon>
        <taxon>Spermatophyta</taxon>
        <taxon>Magnoliopsida</taxon>
        <taxon>eudicotyledons</taxon>
        <taxon>Gunneridae</taxon>
        <taxon>Pentapetalae</taxon>
        <taxon>rosids</taxon>
        <taxon>fabids</taxon>
        <taxon>Fabales</taxon>
        <taxon>Fabaceae</taxon>
        <taxon>Papilionoideae</taxon>
        <taxon>50 kb inversion clade</taxon>
        <taxon>NPAAA clade</taxon>
        <taxon>Hologalegina</taxon>
        <taxon>IRL clade</taxon>
        <taxon>Trifolieae</taxon>
        <taxon>Medicago</taxon>
    </lineage>
</organism>